<dbReference type="Proteomes" id="UP000595140">
    <property type="component" value="Unassembled WGS sequence"/>
</dbReference>
<dbReference type="PANTHER" id="PTHR33103">
    <property type="entry name" value="OS01G0153900 PROTEIN"/>
    <property type="match status" value="1"/>
</dbReference>
<gene>
    <name evidence="1" type="ORF">CCAM_LOCUS4682</name>
</gene>
<sequence length="152" mass="15598">MATPPEATTTIMSLPVGTVIKLISQKAMVGSLGNLYGSIADLGDTYLQPGITKDAFLNPKMSAPSSDHVPLLMPAPPAAANPLDSKKVYLCGHCRSYARYSDDPTAKCPSCHNNMNLEPTYVAPPVKAQVSSAGGGEGGGGGGGFVRVYGDG</sequence>
<dbReference type="Pfam" id="PF05056">
    <property type="entry name" value="DUF674"/>
    <property type="match status" value="1"/>
</dbReference>
<dbReference type="EMBL" id="OOIL02000242">
    <property type="protein sequence ID" value="VFQ62906.1"/>
    <property type="molecule type" value="Genomic_DNA"/>
</dbReference>
<dbReference type="OrthoDB" id="2014278at2759"/>
<dbReference type="PANTHER" id="PTHR33103:SF19">
    <property type="entry name" value="OS09G0544700 PROTEIN"/>
    <property type="match status" value="1"/>
</dbReference>
<keyword evidence="2" id="KW-1185">Reference proteome</keyword>
<reference evidence="1 2" key="1">
    <citation type="submission" date="2018-04" db="EMBL/GenBank/DDBJ databases">
        <authorList>
            <person name="Vogel A."/>
        </authorList>
    </citation>
    <scope>NUCLEOTIDE SEQUENCE [LARGE SCALE GENOMIC DNA]</scope>
</reference>
<protein>
    <submittedName>
        <fullName evidence="1">Uncharacterized protein</fullName>
    </submittedName>
</protein>
<dbReference type="InterPro" id="IPR007750">
    <property type="entry name" value="DUF674"/>
</dbReference>
<proteinExistence type="predicted"/>
<name>A0A484KLK0_9ASTE</name>
<evidence type="ECO:0000313" key="1">
    <source>
        <dbReference type="EMBL" id="VFQ62906.1"/>
    </source>
</evidence>
<dbReference type="AlphaFoldDB" id="A0A484KLK0"/>
<accession>A0A484KLK0</accession>
<evidence type="ECO:0000313" key="2">
    <source>
        <dbReference type="Proteomes" id="UP000595140"/>
    </source>
</evidence>
<organism evidence="1 2">
    <name type="scientific">Cuscuta campestris</name>
    <dbReference type="NCBI Taxonomy" id="132261"/>
    <lineage>
        <taxon>Eukaryota</taxon>
        <taxon>Viridiplantae</taxon>
        <taxon>Streptophyta</taxon>
        <taxon>Embryophyta</taxon>
        <taxon>Tracheophyta</taxon>
        <taxon>Spermatophyta</taxon>
        <taxon>Magnoliopsida</taxon>
        <taxon>eudicotyledons</taxon>
        <taxon>Gunneridae</taxon>
        <taxon>Pentapetalae</taxon>
        <taxon>asterids</taxon>
        <taxon>lamiids</taxon>
        <taxon>Solanales</taxon>
        <taxon>Convolvulaceae</taxon>
        <taxon>Cuscuteae</taxon>
        <taxon>Cuscuta</taxon>
        <taxon>Cuscuta subgen. Grammica</taxon>
        <taxon>Cuscuta sect. Cleistogrammica</taxon>
    </lineage>
</organism>